<protein>
    <submittedName>
        <fullName evidence="1">6164_t:CDS:1</fullName>
    </submittedName>
</protein>
<comment type="caution">
    <text evidence="1">The sequence shown here is derived from an EMBL/GenBank/DDBJ whole genome shotgun (WGS) entry which is preliminary data.</text>
</comment>
<accession>A0ACA9M581</accession>
<reference evidence="1" key="1">
    <citation type="submission" date="2021-06" db="EMBL/GenBank/DDBJ databases">
        <authorList>
            <person name="Kallberg Y."/>
            <person name="Tangrot J."/>
            <person name="Rosling A."/>
        </authorList>
    </citation>
    <scope>NUCLEOTIDE SEQUENCE</scope>
    <source>
        <strain evidence="1">IL203A</strain>
    </source>
</reference>
<evidence type="ECO:0000313" key="1">
    <source>
        <dbReference type="EMBL" id="CAG8570378.1"/>
    </source>
</evidence>
<dbReference type="EMBL" id="CAJVPU010007242">
    <property type="protein sequence ID" value="CAG8570378.1"/>
    <property type="molecule type" value="Genomic_DNA"/>
</dbReference>
<proteinExistence type="predicted"/>
<sequence length="50" mass="5527">MKYLFWLIVLICIVHGLTVHALPPVENNRAKKPCKTNADCGGDLCDTEEG</sequence>
<keyword evidence="2" id="KW-1185">Reference proteome</keyword>
<organism evidence="1 2">
    <name type="scientific">Dentiscutata heterogama</name>
    <dbReference type="NCBI Taxonomy" id="1316150"/>
    <lineage>
        <taxon>Eukaryota</taxon>
        <taxon>Fungi</taxon>
        <taxon>Fungi incertae sedis</taxon>
        <taxon>Mucoromycota</taxon>
        <taxon>Glomeromycotina</taxon>
        <taxon>Glomeromycetes</taxon>
        <taxon>Diversisporales</taxon>
        <taxon>Gigasporaceae</taxon>
        <taxon>Dentiscutata</taxon>
    </lineage>
</organism>
<name>A0ACA9M581_9GLOM</name>
<feature type="non-terminal residue" evidence="1">
    <location>
        <position position="50"/>
    </location>
</feature>
<dbReference type="Proteomes" id="UP000789702">
    <property type="component" value="Unassembled WGS sequence"/>
</dbReference>
<gene>
    <name evidence="1" type="ORF">DHETER_LOCUS6033</name>
</gene>
<evidence type="ECO:0000313" key="2">
    <source>
        <dbReference type="Proteomes" id="UP000789702"/>
    </source>
</evidence>